<organism evidence="1 2">
    <name type="scientific">Citrus sinensis</name>
    <name type="common">Sweet orange</name>
    <name type="synonym">Citrus aurantium var. sinensis</name>
    <dbReference type="NCBI Taxonomy" id="2711"/>
    <lineage>
        <taxon>Eukaryota</taxon>
        <taxon>Viridiplantae</taxon>
        <taxon>Streptophyta</taxon>
        <taxon>Embryophyta</taxon>
        <taxon>Tracheophyta</taxon>
        <taxon>Spermatophyta</taxon>
        <taxon>Magnoliopsida</taxon>
        <taxon>eudicotyledons</taxon>
        <taxon>Gunneridae</taxon>
        <taxon>Pentapetalae</taxon>
        <taxon>rosids</taxon>
        <taxon>malvids</taxon>
        <taxon>Sapindales</taxon>
        <taxon>Rutaceae</taxon>
        <taxon>Aurantioideae</taxon>
        <taxon>Citrus</taxon>
    </lineage>
</organism>
<evidence type="ECO:0000313" key="2">
    <source>
        <dbReference type="Proteomes" id="UP000829398"/>
    </source>
</evidence>
<reference evidence="2" key="1">
    <citation type="journal article" date="2023" name="Hortic. Res.">
        <title>A chromosome-level phased genome enabling allele-level studies in sweet orange: a case study on citrus Huanglongbing tolerance.</title>
        <authorList>
            <person name="Wu B."/>
            <person name="Yu Q."/>
            <person name="Deng Z."/>
            <person name="Duan Y."/>
            <person name="Luo F."/>
            <person name="Gmitter F. Jr."/>
        </authorList>
    </citation>
    <scope>NUCLEOTIDE SEQUENCE [LARGE SCALE GENOMIC DNA]</scope>
    <source>
        <strain evidence="2">cv. Valencia</strain>
    </source>
</reference>
<name>A0ACB8L7D4_CITSI</name>
<proteinExistence type="predicted"/>
<keyword evidence="2" id="KW-1185">Reference proteome</keyword>
<protein>
    <submittedName>
        <fullName evidence="1">DNA gyrase subunit A</fullName>
    </submittedName>
</protein>
<gene>
    <name evidence="1" type="ORF">KPL71_011954</name>
</gene>
<evidence type="ECO:0000313" key="1">
    <source>
        <dbReference type="EMBL" id="KAH9769328.1"/>
    </source>
</evidence>
<accession>A0ACB8L7D4</accession>
<comment type="caution">
    <text evidence="1">The sequence shown here is derived from an EMBL/GenBank/DDBJ whole genome shotgun (WGS) entry which is preliminary data.</text>
</comment>
<dbReference type="Proteomes" id="UP000829398">
    <property type="component" value="Chromosome 4"/>
</dbReference>
<sequence>MALSSTLRFSSSFFLFHNHCRHARFLSSPRRFLSFPPSRPPPSSRTPILASKDEERNGNGSVATVGPNVSPRIVPVELHEEMTGSYITYSMSVLLGRALPDVRDGLKPVHRRILFAMHELGLSSRKPFKKCARVVGEVLGKFHPHGDNAVYDSLVRMAQDFSLRYPLIRGHGNFGSIDADPAAAMRYTECRLEALSEAMLLADIDQDTVNFVPNFDESQKEPSLLPARLPTLLLNGASGIAVGMATNIPPHNLGELVDVLCALIHNPEATLQELLEYMPGPDFPTGGLIMGNLGILDAYRTGRGRITVRGKTEVELLDSKSKRMGVIIKEIPYQTNKSMLVEKIAELVENKTLDGISDIRDESDRSGMRIVIELKRGADPSIVVNSLYRLTALQSSFSCNMVGILNGQPKQMGLKEVLQAFLDFRCSVVERRARFKLSQVKERRHIVEGIMVGLDNLDRVIRIVREAPSNSTASAALKDEFKLSEKQADAILDMNLRRLTMLELIEQEVIELKNRFSTPRLSMLEDADSGQLDDIDIIPNDEMLLAISEKGYVKRMKPNIFNLQNRGTIGKSVGKLRVNDAMSDFIVCRAHDHVLYFRYVTGHVSPDHWLAFNSPADDQGSAMNYKAAMVGSNSASSDANSTATSSEGISQPSPIVPVSENTLQITIHKLNGKNYLEWSQSVRLVIDGKGKLGYLNGEIQPPAADDPKFLQWRSENSMVTAWLINSMEPTLGKPFMFLPTARDVWEAVRETYSDLENHSQLYEINTRMWRTQQGDRDVTAYYNDMMILWQELDMFEVEVWESPNDSARYKEKVEQSRVFVFLAGLNIDLDEVRGRVLGRKPLPSIREVFSEVRREEARRHVMLKRVEEPKTDLDGSALVARGNKQQGDRRGGKQRPWCDHCRKPWHTRESCWKLHGKPANWKKKSGDDARPAGDNRAFQVSTTNPEQQSSSESLPFTKEQMEHLYKMFQSQSVGNSSSSCSLAQSGNQKVKIADGSFATVAGKGKIIISPLLTLKDVLHVPHLSYNLLSGEKNNSENDMCLNDSDLNIEFDCINNDVLPKENEKGNPNESTVENSRQPPLMPSHNQNSGMSEMCTKRYKGLVYSKEYLEQKKKRNIVLQHHQESDQRLDHENSDKNPPGNFELNSSNQKDLPIALRKGVRSCTKHPLSNFISYKNVTPSFRAFISQVSSVVIPNNVQEALKVPEWREAIFEEMRALEKNATWEKVDLPQRKGVVGCKWVFTVKYNSDGSLERYKARLVAKGYTQTYGIDYSETFSPVAKLNTVRVLLSVAANLDWSLNQLDVKNAFLNGDLEEEVYMEPPPGFTEKFGSKVCRLKRSLYGLKQSPRAWFERFTKFVKSQGYSQGQADHTLFTKVSTKDKLSVLIVYVDDIILTGDDTEEMSRLKQCLAKEFEIKDLGQLRYFLGMEIARSKEGIVVSQRKYTLDLLKETGMSGCKPADTPIEANVKLGEVKGGVHVNAGRYQRLVGKLIYLSHTRPDIAFAVSMRSKKQSVVARSSAEAEFRSMAQGVCEVLWLKRVLEELKQPFSLPMRLYCDNKSAISIAHNPVLHDRTKHVEIDRHFIKEKLDEGIICTPFVPTVKQLADVFTKSLMRQPFELQVSNDRGIVYSARAYKIPECTRNAAGTPLVQILSLSDGERITSIIPVSEFAGDQFLVMLTMNGYIKKVSLNLFSSIRTTGIIAIQLVPGDELKWVRCCTNDDLVAMASQNGMVILSSCDIIRSLSRNTRGSVAMRLKDGDRMASMDIIPAALHKDLERTPEDSHSNVKGSSGPWLLFVSESGHGKRVPLSSFRKLPLNRVGLIGYKFSAEDRLAAVFVVGFSLAEDGESDEQVVLVSQSGTVNRIKVRDISIQSRYARGVILMRLELSGKIQSASLISVTEPETDLFLPSTSDKLATESGVSEMLQ</sequence>
<dbReference type="EMBL" id="CM039173">
    <property type="protein sequence ID" value="KAH9769328.1"/>
    <property type="molecule type" value="Genomic_DNA"/>
</dbReference>